<dbReference type="InterPro" id="IPR018085">
    <property type="entry name" value="Ura-DNA_Glyclase_AS"/>
</dbReference>
<dbReference type="PANTHER" id="PTHR11264:SF0">
    <property type="entry name" value="URACIL-DNA GLYCOSYLASE"/>
    <property type="match status" value="1"/>
</dbReference>
<protein>
    <recommendedName>
        <fullName evidence="4 8">Uracil-DNA glycosylase</fullName>
        <shortName evidence="8">UDG</shortName>
        <ecNumber evidence="4 8">3.2.2.27</ecNumber>
    </recommendedName>
</protein>
<evidence type="ECO:0000256" key="2">
    <source>
        <dbReference type="ARBA" id="ARBA00002631"/>
    </source>
</evidence>
<feature type="domain" description="Uracil-DNA glycosylase-like" evidence="12">
    <location>
        <begin position="71"/>
        <end position="231"/>
    </location>
</feature>
<evidence type="ECO:0000313" key="13">
    <source>
        <dbReference type="EMBL" id="PYE56414.1"/>
    </source>
</evidence>
<evidence type="ECO:0000313" key="14">
    <source>
        <dbReference type="Proteomes" id="UP000248326"/>
    </source>
</evidence>
<keyword evidence="8" id="KW-0963">Cytoplasm</keyword>
<dbReference type="GO" id="GO:0004844">
    <property type="term" value="F:uracil DNA N-glycosylase activity"/>
    <property type="evidence" value="ECO:0007669"/>
    <property type="project" value="UniProtKB-UniRule"/>
</dbReference>
<reference evidence="13 14" key="1">
    <citation type="submission" date="2018-06" db="EMBL/GenBank/DDBJ databases">
        <title>Genomic Encyclopedia of Type Strains, Phase IV (KMG-IV): sequencing the most valuable type-strain genomes for metagenomic binning, comparative biology and taxonomic classification.</title>
        <authorList>
            <person name="Goeker M."/>
        </authorList>
    </citation>
    <scope>NUCLEOTIDE SEQUENCE [LARGE SCALE GENOMIC DNA]</scope>
    <source>
        <strain evidence="13 14">DSM 18048</strain>
    </source>
</reference>
<dbReference type="RefSeq" id="WP_110884909.1">
    <property type="nucleotide sequence ID" value="NZ_QJSX01000001.1"/>
</dbReference>
<evidence type="ECO:0000256" key="10">
    <source>
        <dbReference type="RuleBase" id="RU003780"/>
    </source>
</evidence>
<dbReference type="PROSITE" id="PS00130">
    <property type="entry name" value="U_DNA_GLYCOSYLASE"/>
    <property type="match status" value="1"/>
</dbReference>
<dbReference type="OrthoDB" id="9804372at2"/>
<dbReference type="GO" id="GO:0097510">
    <property type="term" value="P:base-excision repair, AP site formation via deaminated base removal"/>
    <property type="evidence" value="ECO:0007669"/>
    <property type="project" value="TreeGrafter"/>
</dbReference>
<evidence type="ECO:0000256" key="9">
    <source>
        <dbReference type="PROSITE-ProRule" id="PRU10072"/>
    </source>
</evidence>
<sequence>MPENPSDLFGSTNTPETSKSIKPAGLPESWQRALDAEFAAPYFHALKDFLVEERRAYTVYPPAPDVMNALRFTPLENVKVLILGQDPYHGPGQAHGLSFSVRPGVRVPPSLQNIFKELQADIPDFKPPKHGYLKAWAEQGVLLLNAVLTVRQGEPNSHAGRGWEHFTDAVIEAANAQEQRVVFVLWGAYARKKKKLVTGRQHVVLESAHPSPLSAERFFGSRPFSKVNAALQEAGRAPVDWQLPMKVEE</sequence>
<evidence type="ECO:0000256" key="6">
    <source>
        <dbReference type="ARBA" id="ARBA00022801"/>
    </source>
</evidence>
<comment type="function">
    <text evidence="2 8 10">Excises uracil residues from the DNA which can arise as a result of misincorporation of dUMP residues by DNA polymerase or due to deamination of cytosine.</text>
</comment>
<dbReference type="HAMAP" id="MF_00148">
    <property type="entry name" value="UDG"/>
    <property type="match status" value="1"/>
</dbReference>
<keyword evidence="14" id="KW-1185">Reference proteome</keyword>
<feature type="region of interest" description="Disordered" evidence="11">
    <location>
        <begin position="1"/>
        <end position="24"/>
    </location>
</feature>
<comment type="caution">
    <text evidence="13">The sequence shown here is derived from an EMBL/GenBank/DDBJ whole genome shotgun (WGS) entry which is preliminary data.</text>
</comment>
<evidence type="ECO:0000256" key="1">
    <source>
        <dbReference type="ARBA" id="ARBA00001400"/>
    </source>
</evidence>
<proteinExistence type="inferred from homology"/>
<dbReference type="EMBL" id="QJSX01000001">
    <property type="protein sequence ID" value="PYE56414.1"/>
    <property type="molecule type" value="Genomic_DNA"/>
</dbReference>
<keyword evidence="7 8" id="KW-0234">DNA repair</keyword>
<dbReference type="InterPro" id="IPR002043">
    <property type="entry name" value="UDG_fam1"/>
</dbReference>
<evidence type="ECO:0000256" key="4">
    <source>
        <dbReference type="ARBA" id="ARBA00012030"/>
    </source>
</evidence>
<gene>
    <name evidence="8" type="primary">ung</name>
    <name evidence="13" type="ORF">DES52_101218</name>
</gene>
<dbReference type="Pfam" id="PF03167">
    <property type="entry name" value="UDG"/>
    <property type="match status" value="1"/>
</dbReference>
<dbReference type="NCBIfam" id="NF003591">
    <property type="entry name" value="PRK05254.1-4"/>
    <property type="match status" value="1"/>
</dbReference>
<evidence type="ECO:0000256" key="5">
    <source>
        <dbReference type="ARBA" id="ARBA00022763"/>
    </source>
</evidence>
<dbReference type="EC" id="3.2.2.27" evidence="4 8"/>
<dbReference type="NCBIfam" id="NF003592">
    <property type="entry name" value="PRK05254.1-5"/>
    <property type="match status" value="1"/>
</dbReference>
<dbReference type="InterPro" id="IPR036895">
    <property type="entry name" value="Uracil-DNA_glycosylase-like_sf"/>
</dbReference>
<comment type="subcellular location">
    <subcellularLocation>
        <location evidence="8">Cytoplasm</location>
    </subcellularLocation>
</comment>
<feature type="active site" description="Proton acceptor" evidence="8 9">
    <location>
        <position position="86"/>
    </location>
</feature>
<dbReference type="Gene3D" id="3.40.470.10">
    <property type="entry name" value="Uracil-DNA glycosylase-like domain"/>
    <property type="match status" value="1"/>
</dbReference>
<dbReference type="NCBIfam" id="NF003588">
    <property type="entry name" value="PRK05254.1-1"/>
    <property type="match status" value="1"/>
</dbReference>
<dbReference type="AlphaFoldDB" id="A0A318SG95"/>
<evidence type="ECO:0000259" key="12">
    <source>
        <dbReference type="SMART" id="SM00986"/>
    </source>
</evidence>
<evidence type="ECO:0000256" key="7">
    <source>
        <dbReference type="ARBA" id="ARBA00023204"/>
    </source>
</evidence>
<evidence type="ECO:0000256" key="3">
    <source>
        <dbReference type="ARBA" id="ARBA00008184"/>
    </source>
</evidence>
<dbReference type="SMART" id="SM00986">
    <property type="entry name" value="UDG"/>
    <property type="match status" value="1"/>
</dbReference>
<comment type="catalytic activity">
    <reaction evidence="1 8 10">
        <text>Hydrolyzes single-stranded DNA or mismatched double-stranded DNA and polynucleotides, releasing free uracil.</text>
        <dbReference type="EC" id="3.2.2.27"/>
    </reaction>
</comment>
<accession>A0A318SG95</accession>
<dbReference type="PANTHER" id="PTHR11264">
    <property type="entry name" value="URACIL-DNA GLYCOSYLASE"/>
    <property type="match status" value="1"/>
</dbReference>
<dbReference type="GO" id="GO:0005737">
    <property type="term" value="C:cytoplasm"/>
    <property type="evidence" value="ECO:0007669"/>
    <property type="project" value="UniProtKB-SubCell"/>
</dbReference>
<evidence type="ECO:0000256" key="11">
    <source>
        <dbReference type="SAM" id="MobiDB-lite"/>
    </source>
</evidence>
<dbReference type="NCBIfam" id="TIGR00628">
    <property type="entry name" value="ung"/>
    <property type="match status" value="1"/>
</dbReference>
<dbReference type="Proteomes" id="UP000248326">
    <property type="component" value="Unassembled WGS sequence"/>
</dbReference>
<dbReference type="InterPro" id="IPR005122">
    <property type="entry name" value="Uracil-DNA_glycosylase-like"/>
</dbReference>
<organism evidence="13 14">
    <name type="scientific">Deinococcus yavapaiensis KR-236</name>
    <dbReference type="NCBI Taxonomy" id="694435"/>
    <lineage>
        <taxon>Bacteria</taxon>
        <taxon>Thermotogati</taxon>
        <taxon>Deinococcota</taxon>
        <taxon>Deinococci</taxon>
        <taxon>Deinococcales</taxon>
        <taxon>Deinococcaceae</taxon>
        <taxon>Deinococcus</taxon>
    </lineage>
</organism>
<name>A0A318SG95_9DEIO</name>
<dbReference type="CDD" id="cd10027">
    <property type="entry name" value="UDG-F1-like"/>
    <property type="match status" value="1"/>
</dbReference>
<evidence type="ECO:0000256" key="8">
    <source>
        <dbReference type="HAMAP-Rule" id="MF_00148"/>
    </source>
</evidence>
<dbReference type="FunFam" id="3.40.470.10:FF:000001">
    <property type="entry name" value="Uracil-DNA glycosylase"/>
    <property type="match status" value="1"/>
</dbReference>
<comment type="similarity">
    <text evidence="3 8 10">Belongs to the uracil-DNA glycosylase (UDG) superfamily. UNG family.</text>
</comment>
<keyword evidence="6 8" id="KW-0378">Hydrolase</keyword>
<dbReference type="SUPFAM" id="SSF52141">
    <property type="entry name" value="Uracil-DNA glycosylase-like"/>
    <property type="match status" value="1"/>
</dbReference>
<dbReference type="SMART" id="SM00987">
    <property type="entry name" value="UreE_C"/>
    <property type="match status" value="1"/>
</dbReference>
<feature type="compositionally biased region" description="Polar residues" evidence="11">
    <location>
        <begin position="9"/>
        <end position="20"/>
    </location>
</feature>
<keyword evidence="5 8" id="KW-0227">DNA damage</keyword>
<dbReference type="NCBIfam" id="NF003589">
    <property type="entry name" value="PRK05254.1-2"/>
    <property type="match status" value="1"/>
</dbReference>